<evidence type="ECO:0000313" key="1">
    <source>
        <dbReference type="EMBL" id="GMF03383.1"/>
    </source>
</evidence>
<evidence type="ECO:0000313" key="2">
    <source>
        <dbReference type="Proteomes" id="UP001165064"/>
    </source>
</evidence>
<comment type="caution">
    <text evidence="1">The sequence shown here is derived from an EMBL/GenBank/DDBJ whole genome shotgun (WGS) entry which is preliminary data.</text>
</comment>
<proteinExistence type="predicted"/>
<keyword evidence="2" id="KW-1185">Reference proteome</keyword>
<accession>A0ACB5U7X5</accession>
<sequence length="171" mass="18784">MLKVQDPLSERVLGDEAESQIEAEADAEAEIEEEEAEEEEQPVLTSAADYFSQLEQQQAQFGSKPKAAAINSKLLNAEKIVKEREEFIPATHVKKTRTKAKKEKIYVDADIKVASSSDRPPRGDRRGGRGDRRGGRGDRRGGRGDRAPRDSKPAASTKASSGFDESKFPAL</sequence>
<dbReference type="Proteomes" id="UP001165064">
    <property type="component" value="Unassembled WGS sequence"/>
</dbReference>
<name>A0ACB5U7X5_AMBMO</name>
<organism evidence="1 2">
    <name type="scientific">Ambrosiozyma monospora</name>
    <name type="common">Yeast</name>
    <name type="synonym">Endomycopsis monosporus</name>
    <dbReference type="NCBI Taxonomy" id="43982"/>
    <lineage>
        <taxon>Eukaryota</taxon>
        <taxon>Fungi</taxon>
        <taxon>Dikarya</taxon>
        <taxon>Ascomycota</taxon>
        <taxon>Saccharomycotina</taxon>
        <taxon>Pichiomycetes</taxon>
        <taxon>Pichiales</taxon>
        <taxon>Pichiaceae</taxon>
        <taxon>Ambrosiozyma</taxon>
    </lineage>
</organism>
<dbReference type="EMBL" id="BSXS01012996">
    <property type="protein sequence ID" value="GMF03383.1"/>
    <property type="molecule type" value="Genomic_DNA"/>
</dbReference>
<gene>
    <name evidence="1" type="ORF">Amon02_001176500</name>
</gene>
<protein>
    <submittedName>
        <fullName evidence="1">Unnamed protein product</fullName>
    </submittedName>
</protein>
<reference evidence="1" key="1">
    <citation type="submission" date="2023-04" db="EMBL/GenBank/DDBJ databases">
        <title>Ambrosiozyma monospora NBRC 10751.</title>
        <authorList>
            <person name="Ichikawa N."/>
            <person name="Sato H."/>
            <person name="Tonouchi N."/>
        </authorList>
    </citation>
    <scope>NUCLEOTIDE SEQUENCE</scope>
    <source>
        <strain evidence="1">NBRC 10751</strain>
    </source>
</reference>